<name>A0ACB9MG54_9MYRT</name>
<dbReference type="EMBL" id="CM042889">
    <property type="protein sequence ID" value="KAI4321950.1"/>
    <property type="molecule type" value="Genomic_DNA"/>
</dbReference>
<evidence type="ECO:0000313" key="2">
    <source>
        <dbReference type="Proteomes" id="UP001057402"/>
    </source>
</evidence>
<comment type="caution">
    <text evidence="1">The sequence shown here is derived from an EMBL/GenBank/DDBJ whole genome shotgun (WGS) entry which is preliminary data.</text>
</comment>
<organism evidence="1 2">
    <name type="scientific">Melastoma candidum</name>
    <dbReference type="NCBI Taxonomy" id="119954"/>
    <lineage>
        <taxon>Eukaryota</taxon>
        <taxon>Viridiplantae</taxon>
        <taxon>Streptophyta</taxon>
        <taxon>Embryophyta</taxon>
        <taxon>Tracheophyta</taxon>
        <taxon>Spermatophyta</taxon>
        <taxon>Magnoliopsida</taxon>
        <taxon>eudicotyledons</taxon>
        <taxon>Gunneridae</taxon>
        <taxon>Pentapetalae</taxon>
        <taxon>rosids</taxon>
        <taxon>malvids</taxon>
        <taxon>Myrtales</taxon>
        <taxon>Melastomataceae</taxon>
        <taxon>Melastomatoideae</taxon>
        <taxon>Melastomateae</taxon>
        <taxon>Melastoma</taxon>
    </lineage>
</organism>
<reference evidence="2" key="1">
    <citation type="journal article" date="2023" name="Front. Plant Sci.">
        <title>Chromosomal-level genome assembly of Melastoma candidum provides insights into trichome evolution.</title>
        <authorList>
            <person name="Zhong Y."/>
            <person name="Wu W."/>
            <person name="Sun C."/>
            <person name="Zou P."/>
            <person name="Liu Y."/>
            <person name="Dai S."/>
            <person name="Zhou R."/>
        </authorList>
    </citation>
    <scope>NUCLEOTIDE SEQUENCE [LARGE SCALE GENOMIC DNA]</scope>
</reference>
<protein>
    <submittedName>
        <fullName evidence="1">Uncharacterized protein</fullName>
    </submittedName>
</protein>
<sequence>MDRSWLGGDISSVWTWGLKLLHSRSCCLELFMLCLFFTYYMKTSVFKGFRGRINRNCMLRTVLPLASQSMDLSLNEQNRRADKFNKTIKGR</sequence>
<gene>
    <name evidence="1" type="ORF">MLD38_035271</name>
</gene>
<accession>A0ACB9MG54</accession>
<evidence type="ECO:0000313" key="1">
    <source>
        <dbReference type="EMBL" id="KAI4321950.1"/>
    </source>
</evidence>
<dbReference type="Proteomes" id="UP001057402">
    <property type="component" value="Chromosome 10"/>
</dbReference>
<proteinExistence type="predicted"/>
<keyword evidence="2" id="KW-1185">Reference proteome</keyword>